<evidence type="ECO:0000313" key="2">
    <source>
        <dbReference type="Proteomes" id="UP000076858"/>
    </source>
</evidence>
<gene>
    <name evidence="1" type="ORF">APZ42_024289</name>
</gene>
<reference evidence="1 2" key="1">
    <citation type="submission" date="2016-03" db="EMBL/GenBank/DDBJ databases">
        <title>EvidentialGene: Evidence-directed Construction of Genes on Genomes.</title>
        <authorList>
            <person name="Gilbert D.G."/>
            <person name="Choi J.-H."/>
            <person name="Mockaitis K."/>
            <person name="Colbourne J."/>
            <person name="Pfrender M."/>
        </authorList>
    </citation>
    <scope>NUCLEOTIDE SEQUENCE [LARGE SCALE GENOMIC DNA]</scope>
    <source>
        <strain evidence="1 2">Xinb3</strain>
        <tissue evidence="1">Complete organism</tissue>
    </source>
</reference>
<dbReference type="EMBL" id="LRGB01001581">
    <property type="protein sequence ID" value="KZS11473.1"/>
    <property type="molecule type" value="Genomic_DNA"/>
</dbReference>
<name>A0A162F5Q1_9CRUS</name>
<sequence>MPVAYGDVTYIKSFNWTPEPTYTREKRPQDVAIKLFISSTFTGEYLRLGEN</sequence>
<accession>A0A162F5Q1</accession>
<proteinExistence type="predicted"/>
<evidence type="ECO:0000313" key="1">
    <source>
        <dbReference type="EMBL" id="KZS11473.1"/>
    </source>
</evidence>
<protein>
    <submittedName>
        <fullName evidence="1">Uncharacterized protein</fullName>
    </submittedName>
</protein>
<dbReference type="AlphaFoldDB" id="A0A162F5Q1"/>
<keyword evidence="2" id="KW-1185">Reference proteome</keyword>
<comment type="caution">
    <text evidence="1">The sequence shown here is derived from an EMBL/GenBank/DDBJ whole genome shotgun (WGS) entry which is preliminary data.</text>
</comment>
<dbReference type="Proteomes" id="UP000076858">
    <property type="component" value="Unassembled WGS sequence"/>
</dbReference>
<organism evidence="1 2">
    <name type="scientific">Daphnia magna</name>
    <dbReference type="NCBI Taxonomy" id="35525"/>
    <lineage>
        <taxon>Eukaryota</taxon>
        <taxon>Metazoa</taxon>
        <taxon>Ecdysozoa</taxon>
        <taxon>Arthropoda</taxon>
        <taxon>Crustacea</taxon>
        <taxon>Branchiopoda</taxon>
        <taxon>Diplostraca</taxon>
        <taxon>Cladocera</taxon>
        <taxon>Anomopoda</taxon>
        <taxon>Daphniidae</taxon>
        <taxon>Daphnia</taxon>
    </lineage>
</organism>